<dbReference type="OrthoDB" id="2114940at2759"/>
<feature type="compositionally biased region" description="Basic and acidic residues" evidence="1">
    <location>
        <begin position="48"/>
        <end position="60"/>
    </location>
</feature>
<reference evidence="2 3" key="1">
    <citation type="journal article" date="2015" name="Genome Biol. Evol.">
        <title>Phylogenomic analyses indicate that early fungi evolved digesting cell walls of algal ancestors of land plants.</title>
        <authorList>
            <person name="Chang Y."/>
            <person name="Wang S."/>
            <person name="Sekimoto S."/>
            <person name="Aerts A.L."/>
            <person name="Choi C."/>
            <person name="Clum A."/>
            <person name="LaButti K.M."/>
            <person name="Lindquist E.A."/>
            <person name="Yee Ngan C."/>
            <person name="Ohm R.A."/>
            <person name="Salamov A.A."/>
            <person name="Grigoriev I.V."/>
            <person name="Spatafora J.W."/>
            <person name="Berbee M.L."/>
        </authorList>
    </citation>
    <scope>NUCLEOTIDE SEQUENCE [LARGE SCALE GENOMIC DNA]</scope>
    <source>
        <strain evidence="2 3">JEL478</strain>
    </source>
</reference>
<name>A0A139ABY1_GONPJ</name>
<sequence length="152" mass="16548">MGNTQSATPPPAPPPPPAKTVCYNLEGFLNCSYLESASAVARRTIQIEEKRRFGGEDGKPDQSAGEPGEHGIVNVVSTVRQVAKPEWRANRVAELNKLAPPPSDYPKPQHTSSPFIYEGCTPSEYKFIGGASDFVKLVQKRHRLPLPQAPKA</sequence>
<keyword evidence="3" id="KW-1185">Reference proteome</keyword>
<proteinExistence type="predicted"/>
<feature type="region of interest" description="Disordered" evidence="1">
    <location>
        <begin position="48"/>
        <end position="71"/>
    </location>
</feature>
<accession>A0A139ABY1</accession>
<gene>
    <name evidence="2" type="ORF">M427DRAFT_57794</name>
</gene>
<protein>
    <submittedName>
        <fullName evidence="2">Uncharacterized protein</fullName>
    </submittedName>
</protein>
<evidence type="ECO:0000256" key="1">
    <source>
        <dbReference type="SAM" id="MobiDB-lite"/>
    </source>
</evidence>
<dbReference type="EMBL" id="KQ965770">
    <property type="protein sequence ID" value="KXS14306.1"/>
    <property type="molecule type" value="Genomic_DNA"/>
</dbReference>
<dbReference type="AlphaFoldDB" id="A0A139ABY1"/>
<evidence type="ECO:0000313" key="3">
    <source>
        <dbReference type="Proteomes" id="UP000070544"/>
    </source>
</evidence>
<organism evidence="2 3">
    <name type="scientific">Gonapodya prolifera (strain JEL478)</name>
    <name type="common">Monoblepharis prolifera</name>
    <dbReference type="NCBI Taxonomy" id="1344416"/>
    <lineage>
        <taxon>Eukaryota</taxon>
        <taxon>Fungi</taxon>
        <taxon>Fungi incertae sedis</taxon>
        <taxon>Chytridiomycota</taxon>
        <taxon>Chytridiomycota incertae sedis</taxon>
        <taxon>Monoblepharidomycetes</taxon>
        <taxon>Monoblepharidales</taxon>
        <taxon>Gonapodyaceae</taxon>
        <taxon>Gonapodya</taxon>
    </lineage>
</organism>
<evidence type="ECO:0000313" key="2">
    <source>
        <dbReference type="EMBL" id="KXS14306.1"/>
    </source>
</evidence>
<dbReference type="Proteomes" id="UP000070544">
    <property type="component" value="Unassembled WGS sequence"/>
</dbReference>
<dbReference type="OMA" id="SPFIYEG"/>